<evidence type="ECO:0000313" key="6">
    <source>
        <dbReference type="Proteomes" id="UP000322218"/>
    </source>
</evidence>
<dbReference type="Proteomes" id="UP000322218">
    <property type="component" value="Chromosome"/>
</dbReference>
<evidence type="ECO:0000313" key="3">
    <source>
        <dbReference type="EMBL" id="HAA0835640.1"/>
    </source>
</evidence>
<gene>
    <name evidence="2" type="ORF">ACT45_10160</name>
    <name evidence="4" type="ORF">D6R61_22125</name>
    <name evidence="1" type="ORF">DT169_18415</name>
    <name evidence="5" type="ORF">FYA03_18010</name>
    <name evidence="3" type="ORF">GDN63_20880</name>
</gene>
<dbReference type="Proteomes" id="UP000839523">
    <property type="component" value="Unassembled WGS sequence"/>
</dbReference>
<reference evidence="2" key="2">
    <citation type="submission" date="2018-07" db="EMBL/GenBank/DDBJ databases">
        <authorList>
            <consortium name="PulseNet: The National Subtyping Network for Foodborne Disease Surveillance"/>
            <person name="Tarr C.L."/>
            <person name="Trees E."/>
            <person name="Katz L.S."/>
            <person name="Carleton-Romer H.A."/>
            <person name="Stroika S."/>
            <person name="Kucerova Z."/>
            <person name="Roache K.F."/>
            <person name="Sabol A.L."/>
            <person name="Besser J."/>
            <person name="Gerner-Smidt P."/>
        </authorList>
    </citation>
    <scope>NUCLEOTIDE SEQUENCE</scope>
    <source>
        <strain evidence="2">2015K-0422</strain>
    </source>
</reference>
<reference evidence="4" key="3">
    <citation type="submission" date="2018-09" db="EMBL/GenBank/DDBJ databases">
        <authorList>
            <person name="Ashton P.M."/>
            <person name="Dallman T."/>
            <person name="Nair S."/>
            <person name="De Pinna E."/>
            <person name="Peters T."/>
            <person name="Grant K."/>
        </authorList>
    </citation>
    <scope>NUCLEOTIDE SEQUENCE [LARGE SCALE GENOMIC DNA]</scope>
    <source>
        <strain evidence="1">370942</strain>
        <strain evidence="4">528468</strain>
    </source>
</reference>
<reference evidence="3" key="5">
    <citation type="submission" date="2019-10" db="EMBL/GenBank/DDBJ databases">
        <authorList>
            <consortium name="NCBI Pathogen Detection Project"/>
        </authorList>
    </citation>
    <scope>NUCLEOTIDE SEQUENCE</scope>
    <source>
        <strain evidence="3">NVSL 4960</strain>
    </source>
</reference>
<sequence length="59" mass="7141">MNEIRGLLFTNFFFPEKNRGIERKILFRMMPSTQNVLTLNRNLLLYADNFLSMLILKFR</sequence>
<dbReference type="EMBL" id="AAHMQS010000018">
    <property type="protein sequence ID" value="EBX9258504.1"/>
    <property type="molecule type" value="Genomic_DNA"/>
</dbReference>
<evidence type="ECO:0000313" key="4">
    <source>
        <dbReference type="EMBL" id="MKI16362.1"/>
    </source>
</evidence>
<dbReference type="EMBL" id="RUBA01000034">
    <property type="protein sequence ID" value="MKI16362.1"/>
    <property type="molecule type" value="Genomic_DNA"/>
</dbReference>
<dbReference type="AlphaFoldDB" id="A0A265B8B7"/>
<organism evidence="2">
    <name type="scientific">Salmonella enterica subsp. enterica serovar Heidelberg</name>
    <dbReference type="NCBI Taxonomy" id="611"/>
    <lineage>
        <taxon>Bacteria</taxon>
        <taxon>Pseudomonadati</taxon>
        <taxon>Pseudomonadota</taxon>
        <taxon>Gammaproteobacteria</taxon>
        <taxon>Enterobacterales</taxon>
        <taxon>Enterobacteriaceae</taxon>
        <taxon>Salmonella</taxon>
    </lineage>
</organism>
<evidence type="ECO:0000313" key="2">
    <source>
        <dbReference type="EMBL" id="EDA9622676.1"/>
    </source>
</evidence>
<evidence type="ECO:0000313" key="5">
    <source>
        <dbReference type="EMBL" id="QEI80737.1"/>
    </source>
</evidence>
<dbReference type="Proteomes" id="UP000839931">
    <property type="component" value="Unassembled WGS sequence"/>
</dbReference>
<name>A0A265B8B7_SALET</name>
<dbReference type="EMBL" id="CP043214">
    <property type="protein sequence ID" value="QEI80737.1"/>
    <property type="molecule type" value="Genomic_DNA"/>
</dbReference>
<accession>A0A265B8B7</accession>
<protein>
    <submittedName>
        <fullName evidence="2">Uncharacterized protein</fullName>
    </submittedName>
</protein>
<evidence type="ECO:0000313" key="1">
    <source>
        <dbReference type="EMBL" id="EBX9258504.1"/>
    </source>
</evidence>
<reference evidence="3" key="1">
    <citation type="journal article" date="2018" name="Genome Biol.">
        <title>SKESA: strategic k-mer extension for scrupulous assemblies.</title>
        <authorList>
            <person name="Souvorov A."/>
            <person name="Agarwala R."/>
            <person name="Lipman D.J."/>
        </authorList>
    </citation>
    <scope>NUCLEOTIDE SEQUENCE</scope>
    <source>
        <strain evidence="3">NVSL 4960</strain>
    </source>
</reference>
<dbReference type="EMBL" id="DAAAKA010000022">
    <property type="protein sequence ID" value="HAA0835640.1"/>
    <property type="molecule type" value="Genomic_DNA"/>
</dbReference>
<reference evidence="5 6" key="4">
    <citation type="submission" date="2019-08" db="EMBL/GenBank/DDBJ databases">
        <title>Inflammatory infection and transmission of beta-lactam resistance in a mouse model of ampicillin-induced microbiota.</title>
        <authorList>
            <person name="Laskey A."/>
            <person name="Ottenbrite M."/>
            <person name="Devenish J."/>
            <person name="Kang M."/>
            <person name="Savic M."/>
            <person name="Nadin Davis S."/>
            <person name="Chmara J."/>
            <person name="Lin M."/>
            <person name="Robertson J."/>
            <person name="Bessonov K."/>
            <person name="Nash J."/>
            <person name="Scott A."/>
            <person name="Topp E."/>
            <person name="Gurnik S."/>
            <person name="Liu K."/>
            <person name="Guan J."/>
        </authorList>
    </citation>
    <scope>NUCLEOTIDE SEQUENCE [LARGE SCALE GENOMIC DNA]</scope>
    <source>
        <strain evidence="5 6">SL-312</strain>
    </source>
</reference>
<dbReference type="EMBL" id="AALLUS010000006">
    <property type="protein sequence ID" value="EDA9622676.1"/>
    <property type="molecule type" value="Genomic_DNA"/>
</dbReference>
<proteinExistence type="predicted"/>